<accession>A0A146K6F0</accession>
<evidence type="ECO:0000256" key="1">
    <source>
        <dbReference type="ARBA" id="ARBA00022741"/>
    </source>
</evidence>
<dbReference type="Pfam" id="PF00071">
    <property type="entry name" value="Ras"/>
    <property type="match status" value="1"/>
</dbReference>
<evidence type="ECO:0000313" key="2">
    <source>
        <dbReference type="EMBL" id="JAP91089.1"/>
    </source>
</evidence>
<organism evidence="2">
    <name type="scientific">Trepomonas sp. PC1</name>
    <dbReference type="NCBI Taxonomy" id="1076344"/>
    <lineage>
        <taxon>Eukaryota</taxon>
        <taxon>Metamonada</taxon>
        <taxon>Diplomonadida</taxon>
        <taxon>Hexamitidae</taxon>
        <taxon>Hexamitinae</taxon>
        <taxon>Trepomonas</taxon>
    </lineage>
</organism>
<dbReference type="PROSITE" id="PS51421">
    <property type="entry name" value="RAS"/>
    <property type="match status" value="1"/>
</dbReference>
<dbReference type="PANTHER" id="PTHR47978">
    <property type="match status" value="1"/>
</dbReference>
<dbReference type="InterPro" id="IPR027417">
    <property type="entry name" value="P-loop_NTPase"/>
</dbReference>
<dbReference type="NCBIfam" id="TIGR00231">
    <property type="entry name" value="small_GTP"/>
    <property type="match status" value="1"/>
</dbReference>
<dbReference type="InterPro" id="IPR001806">
    <property type="entry name" value="Small_GTPase"/>
</dbReference>
<sequence>MSFTKGKVVLAGQSATGKTTLLGYILNEKFEPTAATTTTAFSQKEYAVDGKPVSLSIWDTAGQERFRAVQTVYFRLTHIGLILFDYTNPTTFEDLPFWVEKFHENSPKAQLYLIGNKTDLPHVVDDQAVLDFASKHKMKFFKTSSVTGEGVKEMLEDIGRQFNTEIEEETKVVKVSVFEEEQTNKGCC</sequence>
<dbReference type="InterPro" id="IPR005225">
    <property type="entry name" value="Small_GTP-bd"/>
</dbReference>
<keyword evidence="1" id="KW-0547">Nucleotide-binding</keyword>
<gene>
    <name evidence="2" type="ORF">TPC1_17398</name>
</gene>
<dbReference type="SUPFAM" id="SSF52540">
    <property type="entry name" value="P-loop containing nucleoside triphosphate hydrolases"/>
    <property type="match status" value="1"/>
</dbReference>
<dbReference type="PROSITE" id="PS51419">
    <property type="entry name" value="RAB"/>
    <property type="match status" value="1"/>
</dbReference>
<reference evidence="2" key="1">
    <citation type="submission" date="2015-07" db="EMBL/GenBank/DDBJ databases">
        <title>Adaptation to a free-living lifestyle via gene acquisitions in the diplomonad Trepomonas sp. PC1.</title>
        <authorList>
            <person name="Xu F."/>
            <person name="Jerlstrom-Hultqvist J."/>
            <person name="Kolisko M."/>
            <person name="Simpson A.G.B."/>
            <person name="Roger A.J."/>
            <person name="Svard S.G."/>
            <person name="Andersson J.O."/>
        </authorList>
    </citation>
    <scope>NUCLEOTIDE SEQUENCE</scope>
    <source>
        <strain evidence="2">PC1</strain>
    </source>
</reference>
<dbReference type="PRINTS" id="PR00449">
    <property type="entry name" value="RASTRNSFRMNG"/>
</dbReference>
<dbReference type="SMART" id="SM00175">
    <property type="entry name" value="RAB"/>
    <property type="match status" value="1"/>
</dbReference>
<dbReference type="CDD" id="cd00154">
    <property type="entry name" value="Rab"/>
    <property type="match status" value="1"/>
</dbReference>
<dbReference type="GO" id="GO:0003924">
    <property type="term" value="F:GTPase activity"/>
    <property type="evidence" value="ECO:0007669"/>
    <property type="project" value="InterPro"/>
</dbReference>
<protein>
    <submittedName>
        <fullName evidence="2">Rab-like protein</fullName>
    </submittedName>
</protein>
<dbReference type="AlphaFoldDB" id="A0A146K6F0"/>
<dbReference type="EMBL" id="GDID01005517">
    <property type="protein sequence ID" value="JAP91089.1"/>
    <property type="molecule type" value="Transcribed_RNA"/>
</dbReference>
<dbReference type="GO" id="GO:0005525">
    <property type="term" value="F:GTP binding"/>
    <property type="evidence" value="ECO:0007669"/>
    <property type="project" value="InterPro"/>
</dbReference>
<proteinExistence type="predicted"/>
<dbReference type="SMART" id="SM00173">
    <property type="entry name" value="RAS"/>
    <property type="match status" value="1"/>
</dbReference>
<dbReference type="Gene3D" id="3.40.50.300">
    <property type="entry name" value="P-loop containing nucleotide triphosphate hydrolases"/>
    <property type="match status" value="1"/>
</dbReference>
<name>A0A146K6F0_9EUKA</name>
<dbReference type="SMART" id="SM00174">
    <property type="entry name" value="RHO"/>
    <property type="match status" value="1"/>
</dbReference>
<dbReference type="FunFam" id="3.40.50.300:FF:001204">
    <property type="entry name" value="Small GTP-binding protein, putative"/>
    <property type="match status" value="1"/>
</dbReference>